<feature type="region of interest" description="Disordered" evidence="3">
    <location>
        <begin position="524"/>
        <end position="587"/>
    </location>
</feature>
<feature type="compositionally biased region" description="Basic and acidic residues" evidence="3">
    <location>
        <begin position="524"/>
        <end position="537"/>
    </location>
</feature>
<sequence length="623" mass="71222">MSDSQGIESSFGRGLLQMEDNPNINVFKTTNSGDFSHTEKNGESLSFTSGENLQNPLGNMGEFSGEGLDAAYDPMDFSDGINNCEVVRPQDDYDEDYECDSNNPIIPETTPMTMELNDSNSIKLRKGILVVRKYKEGVDELNEFQSIRGYSVVDRQAPKSVRYNEGNALEKVKYFSKDAEPNAPALTFDQVIQIQNELENLKAEEVKIEDNLSQEQQRKDGISKERKRALENIKKKKQRKEEENIMLQNMKPEIEYVRGSLVKIQKPDDYFLSDPEEDSQIDIQKERESRILSKVYFHEENIPKNPSMDSMKVFNTKNKMIVKGSSLKNTYLKNKGSVKDQSKTDLSTENVEQSSSSGLNLLSASLNQDNEASGNYNHATGLQEYNTSTVDFSNTLNNETLHHGGEKLDSETLSEESLQQIKFLRDLSQNYRTIPCKNYHGSQGCGRSRYCHFIHLSEYEGKEIPKDVFGKVRPAYINKRDKVLKEINSSEKPLTDTRVGVLYQYMQKFLTLDTILEHEIQQRKETDLPKSYREGRRNGASVKKSYVEETEDQYDPLQGNGYSEPDPLNQNHTAQRGGYNFSKNNRRHNKKMMLSEEFMALGGEQPSQNEPKAYTSVNFYSHN</sequence>
<feature type="compositionally biased region" description="Polar residues" evidence="3">
    <location>
        <begin position="43"/>
        <end position="57"/>
    </location>
</feature>
<feature type="compositionally biased region" description="Polar residues" evidence="3">
    <location>
        <begin position="24"/>
        <end position="35"/>
    </location>
</feature>
<feature type="region of interest" description="Disordered" evidence="3">
    <location>
        <begin position="333"/>
        <end position="354"/>
    </location>
</feature>
<dbReference type="GO" id="GO:0008270">
    <property type="term" value="F:zinc ion binding"/>
    <property type="evidence" value="ECO:0007669"/>
    <property type="project" value="UniProtKB-KW"/>
</dbReference>
<feature type="region of interest" description="Disordered" evidence="3">
    <location>
        <begin position="24"/>
        <end position="64"/>
    </location>
</feature>
<dbReference type="AlphaFoldDB" id="A0AAD1UGZ4"/>
<keyword evidence="1" id="KW-0479">Metal-binding</keyword>
<keyword evidence="1" id="KW-0863">Zinc-finger</keyword>
<evidence type="ECO:0000256" key="1">
    <source>
        <dbReference type="PROSITE-ProRule" id="PRU00723"/>
    </source>
</evidence>
<feature type="coiled-coil region" evidence="2">
    <location>
        <begin position="191"/>
        <end position="250"/>
    </location>
</feature>
<feature type="compositionally biased region" description="Polar residues" evidence="3">
    <location>
        <begin position="344"/>
        <end position="353"/>
    </location>
</feature>
<dbReference type="InterPro" id="IPR000571">
    <property type="entry name" value="Znf_CCCH"/>
</dbReference>
<gene>
    <name evidence="5" type="ORF">ECRASSUSDP1_LOCUS6443</name>
</gene>
<evidence type="ECO:0000313" key="5">
    <source>
        <dbReference type="EMBL" id="CAI2365093.1"/>
    </source>
</evidence>
<protein>
    <recommendedName>
        <fullName evidence="4">C3H1-type domain-containing protein</fullName>
    </recommendedName>
</protein>
<organism evidence="5 6">
    <name type="scientific">Euplotes crassus</name>
    <dbReference type="NCBI Taxonomy" id="5936"/>
    <lineage>
        <taxon>Eukaryota</taxon>
        <taxon>Sar</taxon>
        <taxon>Alveolata</taxon>
        <taxon>Ciliophora</taxon>
        <taxon>Intramacronucleata</taxon>
        <taxon>Spirotrichea</taxon>
        <taxon>Hypotrichia</taxon>
        <taxon>Euplotida</taxon>
        <taxon>Euplotidae</taxon>
        <taxon>Moneuplotes</taxon>
    </lineage>
</organism>
<feature type="zinc finger region" description="C3H1-type" evidence="1">
    <location>
        <begin position="430"/>
        <end position="458"/>
    </location>
</feature>
<dbReference type="EMBL" id="CAMPGE010006248">
    <property type="protein sequence ID" value="CAI2365093.1"/>
    <property type="molecule type" value="Genomic_DNA"/>
</dbReference>
<feature type="domain" description="C3H1-type" evidence="4">
    <location>
        <begin position="430"/>
        <end position="458"/>
    </location>
</feature>
<evidence type="ECO:0000259" key="4">
    <source>
        <dbReference type="PROSITE" id="PS50103"/>
    </source>
</evidence>
<keyword evidence="2" id="KW-0175">Coiled coil</keyword>
<feature type="region of interest" description="Disordered" evidence="3">
    <location>
        <begin position="603"/>
        <end position="623"/>
    </location>
</feature>
<evidence type="ECO:0000256" key="2">
    <source>
        <dbReference type="SAM" id="Coils"/>
    </source>
</evidence>
<feature type="compositionally biased region" description="Polar residues" evidence="3">
    <location>
        <begin position="605"/>
        <end position="623"/>
    </location>
</feature>
<dbReference type="Proteomes" id="UP001295684">
    <property type="component" value="Unassembled WGS sequence"/>
</dbReference>
<accession>A0AAD1UGZ4</accession>
<dbReference type="PROSITE" id="PS50103">
    <property type="entry name" value="ZF_C3H1"/>
    <property type="match status" value="1"/>
</dbReference>
<keyword evidence="6" id="KW-1185">Reference proteome</keyword>
<reference evidence="5" key="1">
    <citation type="submission" date="2023-07" db="EMBL/GenBank/DDBJ databases">
        <authorList>
            <consortium name="AG Swart"/>
            <person name="Singh M."/>
            <person name="Singh A."/>
            <person name="Seah K."/>
            <person name="Emmerich C."/>
        </authorList>
    </citation>
    <scope>NUCLEOTIDE SEQUENCE</scope>
    <source>
        <strain evidence="5">DP1</strain>
    </source>
</reference>
<name>A0AAD1UGZ4_EUPCR</name>
<evidence type="ECO:0000313" key="6">
    <source>
        <dbReference type="Proteomes" id="UP001295684"/>
    </source>
</evidence>
<proteinExistence type="predicted"/>
<keyword evidence="1" id="KW-0862">Zinc</keyword>
<comment type="caution">
    <text evidence="5">The sequence shown here is derived from an EMBL/GenBank/DDBJ whole genome shotgun (WGS) entry which is preliminary data.</text>
</comment>
<evidence type="ECO:0000256" key="3">
    <source>
        <dbReference type="SAM" id="MobiDB-lite"/>
    </source>
</evidence>